<evidence type="ECO:0000313" key="2">
    <source>
        <dbReference type="EMBL" id="MBS7528342.1"/>
    </source>
</evidence>
<dbReference type="Proteomes" id="UP000746471">
    <property type="component" value="Unassembled WGS sequence"/>
</dbReference>
<feature type="domain" description="PHP" evidence="1">
    <location>
        <begin position="13"/>
        <end position="178"/>
    </location>
</feature>
<name>A0ABS5PTV1_9FIRM</name>
<gene>
    <name evidence="2" type="ORF">KHM83_16755</name>
</gene>
<dbReference type="Pfam" id="PF02811">
    <property type="entry name" value="PHP"/>
    <property type="match status" value="1"/>
</dbReference>
<dbReference type="EMBL" id="JAHBCL010000037">
    <property type="protein sequence ID" value="MBS7528342.1"/>
    <property type="molecule type" value="Genomic_DNA"/>
</dbReference>
<proteinExistence type="predicted"/>
<dbReference type="RefSeq" id="WP_213238201.1">
    <property type="nucleotide sequence ID" value="NZ_JAHBCL010000037.1"/>
</dbReference>
<accession>A0ABS5PTV1</accession>
<dbReference type="InterPro" id="IPR004013">
    <property type="entry name" value="PHP_dom"/>
</dbReference>
<evidence type="ECO:0000313" key="3">
    <source>
        <dbReference type="Proteomes" id="UP000746471"/>
    </source>
</evidence>
<dbReference type="Gene3D" id="3.20.20.140">
    <property type="entry name" value="Metal-dependent hydrolases"/>
    <property type="match status" value="1"/>
</dbReference>
<reference evidence="2 3" key="1">
    <citation type="submission" date="2021-05" db="EMBL/GenBank/DDBJ databases">
        <title>Fusibacter ferrireducens sp. nov., an anaerobic, sulfur- and Fe-reducing bacterium isolated from the mangrove sediment.</title>
        <authorList>
            <person name="Qiu D."/>
        </authorList>
    </citation>
    <scope>NUCLEOTIDE SEQUENCE [LARGE SCALE GENOMIC DNA]</scope>
    <source>
        <strain evidence="2 3">DSM 12116</strain>
    </source>
</reference>
<evidence type="ECO:0000259" key="1">
    <source>
        <dbReference type="Pfam" id="PF02811"/>
    </source>
</evidence>
<comment type="caution">
    <text evidence="2">The sequence shown here is derived from an EMBL/GenBank/DDBJ whole genome shotgun (WGS) entry which is preliminary data.</text>
</comment>
<dbReference type="InterPro" id="IPR016195">
    <property type="entry name" value="Pol/histidinol_Pase-like"/>
</dbReference>
<dbReference type="SUPFAM" id="SSF89550">
    <property type="entry name" value="PHP domain-like"/>
    <property type="match status" value="1"/>
</dbReference>
<sequence length="238" mass="27822">MRLKPSYSEKKHDYHAHTKFSDGALTVEESVLKRIPHIDVIGISDHYRFLMSEGDKLDQYCNTITAFRETLGERSGDLKLGIEIFWVDIPYAIKHLTQYPFDFIIIENFEFFVDQIEVFRVIDMLQEALKRKENKVEIILAHPDYKVWFGHLDRAADTSIDKVLTYLRDNEIAIELNANTGYFFREKDVIGALTNAEDYIVQALKRNDSLLSVGTDSHGYEAALFRDYHLVYEYFMLC</sequence>
<organism evidence="2 3">
    <name type="scientific">Fusibacter paucivorans</name>
    <dbReference type="NCBI Taxonomy" id="76009"/>
    <lineage>
        <taxon>Bacteria</taxon>
        <taxon>Bacillati</taxon>
        <taxon>Bacillota</taxon>
        <taxon>Clostridia</taxon>
        <taxon>Eubacteriales</taxon>
        <taxon>Eubacteriales Family XII. Incertae Sedis</taxon>
        <taxon>Fusibacter</taxon>
    </lineage>
</organism>
<keyword evidence="3" id="KW-1185">Reference proteome</keyword>
<protein>
    <recommendedName>
        <fullName evidence="1">PHP domain-containing protein</fullName>
    </recommendedName>
</protein>